<keyword evidence="4" id="KW-1185">Reference proteome</keyword>
<proteinExistence type="predicted"/>
<evidence type="ECO:0008006" key="5">
    <source>
        <dbReference type="Google" id="ProtNLM"/>
    </source>
</evidence>
<keyword evidence="1" id="KW-0812">Transmembrane</keyword>
<name>A0ABX9MY29_9BURK</name>
<dbReference type="RefSeq" id="WP_119440703.1">
    <property type="nucleotide sequence ID" value="NZ_CP170494.1"/>
</dbReference>
<organism evidence="3 4">
    <name type="scientific">Neopusillimonas maritima</name>
    <dbReference type="NCBI Taxonomy" id="2026239"/>
    <lineage>
        <taxon>Bacteria</taxon>
        <taxon>Pseudomonadati</taxon>
        <taxon>Pseudomonadota</taxon>
        <taxon>Betaproteobacteria</taxon>
        <taxon>Burkholderiales</taxon>
        <taxon>Alcaligenaceae</taxon>
        <taxon>Neopusillimonas</taxon>
    </lineage>
</organism>
<feature type="transmembrane region" description="Helical" evidence="1">
    <location>
        <begin position="502"/>
        <end position="523"/>
    </location>
</feature>
<feature type="chain" id="PRO_5045895370" description="DotA/TraY family protein" evidence="2">
    <location>
        <begin position="25"/>
        <end position="745"/>
    </location>
</feature>
<comment type="caution">
    <text evidence="3">The sequence shown here is derived from an EMBL/GenBank/DDBJ whole genome shotgun (WGS) entry which is preliminary data.</text>
</comment>
<feature type="transmembrane region" description="Helical" evidence="1">
    <location>
        <begin position="557"/>
        <end position="579"/>
    </location>
</feature>
<evidence type="ECO:0000256" key="1">
    <source>
        <dbReference type="SAM" id="Phobius"/>
    </source>
</evidence>
<dbReference type="NCBIfam" id="TIGR04346">
    <property type="entry name" value="DotA_TraY"/>
    <property type="match status" value="1"/>
</dbReference>
<feature type="transmembrane region" description="Helical" evidence="1">
    <location>
        <begin position="644"/>
        <end position="665"/>
    </location>
</feature>
<feature type="signal peptide" evidence="2">
    <location>
        <begin position="1"/>
        <end position="24"/>
    </location>
</feature>
<dbReference type="InterPro" id="IPR027628">
    <property type="entry name" value="DotA_TraY"/>
</dbReference>
<feature type="transmembrane region" description="Helical" evidence="1">
    <location>
        <begin position="529"/>
        <end position="550"/>
    </location>
</feature>
<sequence>MARSRALFLILFFLTALLPAIASAQLAEGIGTTYDELILASQSDGDHSRQILGNLLSDFADNPFMAAGRPDTLLGNLFFLFNSGIFIVGTVLLSYFILASVAQTAHEGEVLGKRINGLWVPIRVTLGVFGMLPVFGGFSLAQAVVMWFVILGIGLANIMTSAVISDTQKFNALIPPPGLSSPGPQTAFSADLIKNIFKMNVCAAAGRKHHENMTWSLNRAPVVQLKETSDGHLLSARNTSWGVDCGEVLLERGLLREDGLLEIGYRSAAVDYDSINSIALAGYSTKLQQLDLIQQIMTNEAARFVEAHWNGERNNYQLDLSLFEKLANDANYDVSNAIQQSINATDEAGAAQKTALTQSATEAISQGGWMALGSWHSTYAEVQAALQTASHYGQLKEQPLIIERSRTSTSTERLIDIADHYLNQPVPATTKSDGQFKTDRSPGRWLTTWLFSAAAGGTGGSGMTNPITLAKSSGDMMINSAIAVYSVTTVLENIPLGVGKKALDLIGAVPGVGTFGGMVGSLLSDVQTLLPVVAILLLIIGGVLSIYVPLIPFLTWFAALVGYFVSVIEGLIAAQVWAFGHLSLDGEGMGQKTEKGYQYLFNMLLRPPLMVLAFFFASALCILLGTFLVDSIRTVIENVQGNSATGLISILGFLIIFAILLLTLISTCFDMIFALPDRVIAWAGSGMEFVAGREMSGKIEGQAQAAGRWAGGAAHSANHARTTLNATRARNRLQHQVNDSNKDQK</sequence>
<gene>
    <name evidence="3" type="ORF">CJO09_00985</name>
</gene>
<evidence type="ECO:0000313" key="3">
    <source>
        <dbReference type="EMBL" id="RII83848.1"/>
    </source>
</evidence>
<feature type="transmembrane region" description="Helical" evidence="1">
    <location>
        <begin position="144"/>
        <end position="164"/>
    </location>
</feature>
<keyword evidence="1" id="KW-0472">Membrane</keyword>
<evidence type="ECO:0000313" key="4">
    <source>
        <dbReference type="Proteomes" id="UP000266483"/>
    </source>
</evidence>
<protein>
    <recommendedName>
        <fullName evidence="5">DotA/TraY family protein</fullName>
    </recommendedName>
</protein>
<feature type="transmembrane region" description="Helical" evidence="1">
    <location>
        <begin position="118"/>
        <end position="138"/>
    </location>
</feature>
<feature type="transmembrane region" description="Helical" evidence="1">
    <location>
        <begin position="609"/>
        <end position="632"/>
    </location>
</feature>
<keyword evidence="1" id="KW-1133">Transmembrane helix</keyword>
<feature type="transmembrane region" description="Helical" evidence="1">
    <location>
        <begin position="77"/>
        <end position="98"/>
    </location>
</feature>
<reference evidence="3 4" key="1">
    <citation type="submission" date="2017-08" db="EMBL/GenBank/DDBJ databases">
        <title>Pusillimonas indicus sp. nov., a member of the family Alcaligenaceae isolated from surface seawater.</title>
        <authorList>
            <person name="Li J."/>
        </authorList>
    </citation>
    <scope>NUCLEOTIDE SEQUENCE [LARGE SCALE GENOMIC DNA]</scope>
    <source>
        <strain evidence="3 4">17-4A</strain>
    </source>
</reference>
<dbReference type="Proteomes" id="UP000266483">
    <property type="component" value="Unassembled WGS sequence"/>
</dbReference>
<evidence type="ECO:0000256" key="2">
    <source>
        <dbReference type="SAM" id="SignalP"/>
    </source>
</evidence>
<keyword evidence="2" id="KW-0732">Signal</keyword>
<dbReference type="EMBL" id="NQOU01000001">
    <property type="protein sequence ID" value="RII83848.1"/>
    <property type="molecule type" value="Genomic_DNA"/>
</dbReference>
<accession>A0ABX9MY29</accession>